<dbReference type="OrthoDB" id="5062115at2759"/>
<keyword evidence="8" id="KW-1185">Reference proteome</keyword>
<evidence type="ECO:0000313" key="9">
    <source>
        <dbReference type="RefSeq" id="XP_026500096.2"/>
    </source>
</evidence>
<organism evidence="8 9">
    <name type="scientific">Vanessa tameamea</name>
    <name type="common">Kamehameha butterfly</name>
    <dbReference type="NCBI Taxonomy" id="334116"/>
    <lineage>
        <taxon>Eukaryota</taxon>
        <taxon>Metazoa</taxon>
        <taxon>Ecdysozoa</taxon>
        <taxon>Arthropoda</taxon>
        <taxon>Hexapoda</taxon>
        <taxon>Insecta</taxon>
        <taxon>Pterygota</taxon>
        <taxon>Neoptera</taxon>
        <taxon>Endopterygota</taxon>
        <taxon>Lepidoptera</taxon>
        <taxon>Glossata</taxon>
        <taxon>Ditrysia</taxon>
        <taxon>Papilionoidea</taxon>
        <taxon>Nymphalidae</taxon>
        <taxon>Nymphalinae</taxon>
        <taxon>Vanessa</taxon>
    </lineage>
</organism>
<feature type="domain" description="Kazal-like" evidence="7">
    <location>
        <begin position="44"/>
        <end position="99"/>
    </location>
</feature>
<dbReference type="InterPro" id="IPR004156">
    <property type="entry name" value="OATP"/>
</dbReference>
<dbReference type="AlphaFoldDB" id="A0A8B8IWN7"/>
<evidence type="ECO:0000256" key="6">
    <source>
        <dbReference type="SAM" id="Phobius"/>
    </source>
</evidence>
<dbReference type="GO" id="GO:0015347">
    <property type="term" value="F:sodium-independent organic anion transmembrane transporter activity"/>
    <property type="evidence" value="ECO:0007669"/>
    <property type="project" value="TreeGrafter"/>
</dbReference>
<comment type="subcellular location">
    <subcellularLocation>
        <location evidence="1">Cell membrane</location>
        <topology evidence="1">Multi-pass membrane protein</topology>
    </subcellularLocation>
</comment>
<proteinExistence type="predicted"/>
<dbReference type="SUPFAM" id="SSF100895">
    <property type="entry name" value="Kazal-type serine protease inhibitors"/>
    <property type="match status" value="1"/>
</dbReference>
<keyword evidence="2" id="KW-1003">Cell membrane</keyword>
<evidence type="ECO:0000259" key="7">
    <source>
        <dbReference type="PROSITE" id="PS51465"/>
    </source>
</evidence>
<dbReference type="RefSeq" id="XP_026500096.2">
    <property type="nucleotide sequence ID" value="XM_026644311.2"/>
</dbReference>
<dbReference type="Proteomes" id="UP001652626">
    <property type="component" value="Chromosome 20"/>
</dbReference>
<dbReference type="GO" id="GO:0043252">
    <property type="term" value="P:sodium-independent organic anion transport"/>
    <property type="evidence" value="ECO:0007669"/>
    <property type="project" value="TreeGrafter"/>
</dbReference>
<evidence type="ECO:0000256" key="2">
    <source>
        <dbReference type="ARBA" id="ARBA00022475"/>
    </source>
</evidence>
<evidence type="ECO:0000256" key="5">
    <source>
        <dbReference type="ARBA" id="ARBA00023136"/>
    </source>
</evidence>
<evidence type="ECO:0000256" key="4">
    <source>
        <dbReference type="ARBA" id="ARBA00022989"/>
    </source>
</evidence>
<dbReference type="GO" id="GO:0016323">
    <property type="term" value="C:basolateral plasma membrane"/>
    <property type="evidence" value="ECO:0007669"/>
    <property type="project" value="TreeGrafter"/>
</dbReference>
<name>A0A8B8IWN7_VANTA</name>
<feature type="transmembrane region" description="Helical" evidence="6">
    <location>
        <begin position="133"/>
        <end position="154"/>
    </location>
</feature>
<reference evidence="9" key="1">
    <citation type="submission" date="2025-08" db="UniProtKB">
        <authorList>
            <consortium name="RefSeq"/>
        </authorList>
    </citation>
    <scope>IDENTIFICATION</scope>
    <source>
        <tissue evidence="9">Whole body</tissue>
    </source>
</reference>
<sequence>MEFCNLEAIKKTVIMSIVVFVLYTIMTAVRGCDPGNVVGLGKNYYGHPECSLSCNCKPQWDEFKPVCATDDMVTYISPCHAGCRDSEVINGIQVYSNCTCAGAGAGADAGAARVLERACGDAGCRRAFHLHSMLFFLVITITILVFQAQGVLLLRTVDPRDRSVVMGLMWSMIAIVTFVCGHSVFLGLRVATCGWLEAEKCHLQSQTFPYLVGATSAFLTLTSIMTSATTWICIRTANKGQSFESRL</sequence>
<gene>
    <name evidence="9" type="primary">LOC113403733</name>
</gene>
<dbReference type="Pfam" id="PF07648">
    <property type="entry name" value="Kazal_2"/>
    <property type="match status" value="1"/>
</dbReference>
<feature type="transmembrane region" description="Helical" evidence="6">
    <location>
        <begin position="208"/>
        <end position="234"/>
    </location>
</feature>
<dbReference type="PANTHER" id="PTHR11388">
    <property type="entry name" value="ORGANIC ANION TRANSPORTER"/>
    <property type="match status" value="1"/>
</dbReference>
<dbReference type="PANTHER" id="PTHR11388:SF158">
    <property type="entry name" value="ORGANIC ANION TRANSPORTING POLYPEPTIDE 33EB"/>
    <property type="match status" value="1"/>
</dbReference>
<keyword evidence="5 6" id="KW-0472">Membrane</keyword>
<evidence type="ECO:0000256" key="3">
    <source>
        <dbReference type="ARBA" id="ARBA00022692"/>
    </source>
</evidence>
<evidence type="ECO:0000313" key="8">
    <source>
        <dbReference type="Proteomes" id="UP001652626"/>
    </source>
</evidence>
<feature type="transmembrane region" description="Helical" evidence="6">
    <location>
        <begin position="12"/>
        <end position="29"/>
    </location>
</feature>
<dbReference type="GeneID" id="113403733"/>
<keyword evidence="4 6" id="KW-1133">Transmembrane helix</keyword>
<dbReference type="InterPro" id="IPR036058">
    <property type="entry name" value="Kazal_dom_sf"/>
</dbReference>
<dbReference type="Pfam" id="PF03137">
    <property type="entry name" value="OATP"/>
    <property type="match status" value="1"/>
</dbReference>
<feature type="transmembrane region" description="Helical" evidence="6">
    <location>
        <begin position="166"/>
        <end position="188"/>
    </location>
</feature>
<keyword evidence="3 6" id="KW-0812">Transmembrane</keyword>
<accession>A0A8B8IWN7</accession>
<dbReference type="PROSITE" id="PS51465">
    <property type="entry name" value="KAZAL_2"/>
    <property type="match status" value="1"/>
</dbReference>
<evidence type="ECO:0000256" key="1">
    <source>
        <dbReference type="ARBA" id="ARBA00004651"/>
    </source>
</evidence>
<protein>
    <submittedName>
        <fullName evidence="9">Solute carrier organic anion transporter family member 1C1-like</fullName>
    </submittedName>
</protein>
<dbReference type="OMA" id="WICIRTS"/>
<dbReference type="InterPro" id="IPR002350">
    <property type="entry name" value="Kazal_dom"/>
</dbReference>